<feature type="compositionally biased region" description="Low complexity" evidence="1">
    <location>
        <begin position="141"/>
        <end position="159"/>
    </location>
</feature>
<dbReference type="SUPFAM" id="SSF56496">
    <property type="entry name" value="Fibrinogen C-terminal domain-like"/>
    <property type="match status" value="1"/>
</dbReference>
<evidence type="ECO:0000313" key="4">
    <source>
        <dbReference type="Proteomes" id="UP000887574"/>
    </source>
</evidence>
<evidence type="ECO:0000313" key="5">
    <source>
        <dbReference type="WBParaSite" id="jg25729"/>
    </source>
</evidence>
<feature type="domain" description="Fibrinogen C-terminal" evidence="3">
    <location>
        <begin position="192"/>
        <end position="329"/>
    </location>
</feature>
<feature type="compositionally biased region" description="Low complexity" evidence="1">
    <location>
        <begin position="181"/>
        <end position="232"/>
    </location>
</feature>
<sequence>MNHYSYMRSCERYDDDEVDPCLAANVRLRKQYCFGLSRLKFYLCLVASLLLIILLSLLLLFFLYRDYVPLFAGAKDFTTAGNESTTPTTTSPPTRASTSPSIASQTHSPSTAVKIEASSRAPTEPTSLPPSVVVKVEESTEATTPTPTEATTPSPTEATTPPPTEATTPPPTEATTPPPTKATTPSPTKATTPPSTKATSPPTSSAPVRIKPTTSSPFPETTTAASIKKSTSSGDHWLGLERVHAAAKKGLLRLRDNNNMRFTTIDADNDAFDKKNCARWHERGAWWHKECTKISLNGKYIESDGRFRGLAWHYENSKNASMYYNIKPKNSLMMYQYI</sequence>
<keyword evidence="2" id="KW-1133">Transmembrane helix</keyword>
<keyword evidence="2" id="KW-0472">Membrane</keyword>
<evidence type="ECO:0000256" key="2">
    <source>
        <dbReference type="SAM" id="Phobius"/>
    </source>
</evidence>
<reference evidence="5" key="1">
    <citation type="submission" date="2022-11" db="UniProtKB">
        <authorList>
            <consortium name="WormBaseParasite"/>
        </authorList>
    </citation>
    <scope>IDENTIFICATION</scope>
</reference>
<organism evidence="4 5">
    <name type="scientific">Ditylenchus dipsaci</name>
    <dbReference type="NCBI Taxonomy" id="166011"/>
    <lineage>
        <taxon>Eukaryota</taxon>
        <taxon>Metazoa</taxon>
        <taxon>Ecdysozoa</taxon>
        <taxon>Nematoda</taxon>
        <taxon>Chromadorea</taxon>
        <taxon>Rhabditida</taxon>
        <taxon>Tylenchina</taxon>
        <taxon>Tylenchomorpha</taxon>
        <taxon>Sphaerularioidea</taxon>
        <taxon>Anguinidae</taxon>
        <taxon>Anguininae</taxon>
        <taxon>Ditylenchus</taxon>
    </lineage>
</organism>
<dbReference type="Proteomes" id="UP000887574">
    <property type="component" value="Unplaced"/>
</dbReference>
<evidence type="ECO:0000259" key="3">
    <source>
        <dbReference type="SMART" id="SM00186"/>
    </source>
</evidence>
<protein>
    <submittedName>
        <fullName evidence="5">Fibrinogen C-terminal domain-containing protein</fullName>
    </submittedName>
</protein>
<proteinExistence type="predicted"/>
<dbReference type="InterPro" id="IPR002181">
    <property type="entry name" value="Fibrinogen_a/b/g_C_dom"/>
</dbReference>
<feature type="region of interest" description="Disordered" evidence="1">
    <location>
        <begin position="78"/>
        <end position="232"/>
    </location>
</feature>
<feature type="compositionally biased region" description="Pro residues" evidence="1">
    <location>
        <begin position="160"/>
        <end position="180"/>
    </location>
</feature>
<feature type="compositionally biased region" description="Low complexity" evidence="1">
    <location>
        <begin position="78"/>
        <end position="104"/>
    </location>
</feature>
<dbReference type="InterPro" id="IPR036056">
    <property type="entry name" value="Fibrinogen-like_C"/>
</dbReference>
<dbReference type="Pfam" id="PF00147">
    <property type="entry name" value="Fibrinogen_C"/>
    <property type="match status" value="1"/>
</dbReference>
<accession>A0A915E0R9</accession>
<keyword evidence="4" id="KW-1185">Reference proteome</keyword>
<dbReference type="WBParaSite" id="jg25729">
    <property type="protein sequence ID" value="jg25729"/>
    <property type="gene ID" value="jg25729"/>
</dbReference>
<dbReference type="Gene3D" id="4.10.530.10">
    <property type="entry name" value="Gamma-fibrinogen Carboxyl Terminal Fragment, domain 2"/>
    <property type="match status" value="1"/>
</dbReference>
<dbReference type="AlphaFoldDB" id="A0A915E0R9"/>
<feature type="transmembrane region" description="Helical" evidence="2">
    <location>
        <begin position="39"/>
        <end position="64"/>
    </location>
</feature>
<dbReference type="SMART" id="SM00186">
    <property type="entry name" value="FBG"/>
    <property type="match status" value="1"/>
</dbReference>
<evidence type="ECO:0000256" key="1">
    <source>
        <dbReference type="SAM" id="MobiDB-lite"/>
    </source>
</evidence>
<name>A0A915E0R9_9BILA</name>
<keyword evidence="2" id="KW-0812">Transmembrane</keyword>